<dbReference type="AlphaFoldDB" id="A0A8D8GCQ0"/>
<organism evidence="2">
    <name type="scientific">Culex pipiens</name>
    <name type="common">House mosquito</name>
    <dbReference type="NCBI Taxonomy" id="7175"/>
    <lineage>
        <taxon>Eukaryota</taxon>
        <taxon>Metazoa</taxon>
        <taxon>Ecdysozoa</taxon>
        <taxon>Arthropoda</taxon>
        <taxon>Hexapoda</taxon>
        <taxon>Insecta</taxon>
        <taxon>Pterygota</taxon>
        <taxon>Neoptera</taxon>
        <taxon>Endopterygota</taxon>
        <taxon>Diptera</taxon>
        <taxon>Nematocera</taxon>
        <taxon>Culicoidea</taxon>
        <taxon>Culicidae</taxon>
        <taxon>Culicinae</taxon>
        <taxon>Culicini</taxon>
        <taxon>Culex</taxon>
        <taxon>Culex</taxon>
    </lineage>
</organism>
<sequence length="116" mass="12508">MCSTHNIAAQKTRSLLPSCPPGPWPSLTPCYLTLEQIFELRILNSSSAREKRTVTVILEGNSCSVTLAVLSIPGRTLLFTFLIGMMSVLVDSAAAFTGITAFCARCCCCCCCWSCC</sequence>
<keyword evidence="1" id="KW-1133">Transmembrane helix</keyword>
<accession>A0A8D8GCQ0</accession>
<protein>
    <submittedName>
        <fullName evidence="2">(northern house mosquito) hypothetical protein</fullName>
    </submittedName>
</protein>
<dbReference type="EMBL" id="HBUE01143383">
    <property type="protein sequence ID" value="CAG6501869.1"/>
    <property type="molecule type" value="Transcribed_RNA"/>
</dbReference>
<evidence type="ECO:0000313" key="2">
    <source>
        <dbReference type="EMBL" id="CAG6501869.1"/>
    </source>
</evidence>
<keyword evidence="1" id="KW-0812">Transmembrane</keyword>
<keyword evidence="1" id="KW-0472">Membrane</keyword>
<reference evidence="2" key="1">
    <citation type="submission" date="2021-05" db="EMBL/GenBank/DDBJ databases">
        <authorList>
            <person name="Alioto T."/>
            <person name="Alioto T."/>
            <person name="Gomez Garrido J."/>
        </authorList>
    </citation>
    <scope>NUCLEOTIDE SEQUENCE</scope>
</reference>
<feature type="transmembrane region" description="Helical" evidence="1">
    <location>
        <begin position="77"/>
        <end position="102"/>
    </location>
</feature>
<name>A0A8D8GCQ0_CULPI</name>
<proteinExistence type="predicted"/>
<evidence type="ECO:0000256" key="1">
    <source>
        <dbReference type="SAM" id="Phobius"/>
    </source>
</evidence>